<reference evidence="2 3" key="1">
    <citation type="submission" date="2020-12" db="EMBL/GenBank/DDBJ databases">
        <title>Concerted genomic and epigenomic changes stabilize Arabidopsis allopolyploids.</title>
        <authorList>
            <person name="Chen Z."/>
        </authorList>
    </citation>
    <scope>NUCLEOTIDE SEQUENCE [LARGE SCALE GENOMIC DNA]</scope>
    <source>
        <strain evidence="2">As9502</strain>
        <tissue evidence="2">Leaf</tissue>
    </source>
</reference>
<sequence length="124" mass="13251">MVMSCVLKSAPRPRLGSRRGEAMGSAPQTGEARRSPRGYRSGTPGLKARLNSLCASDRKSCASNGQGSEAPAPRLKAQTKPPSALPRLALFKTQVMSSVYFGTMEICFSSESEILMTPVIFADI</sequence>
<organism evidence="2 3">
    <name type="scientific">Arabidopsis suecica</name>
    <name type="common">Swedish thale-cress</name>
    <name type="synonym">Cardaminopsis suecica</name>
    <dbReference type="NCBI Taxonomy" id="45249"/>
    <lineage>
        <taxon>Eukaryota</taxon>
        <taxon>Viridiplantae</taxon>
        <taxon>Streptophyta</taxon>
        <taxon>Embryophyta</taxon>
        <taxon>Tracheophyta</taxon>
        <taxon>Spermatophyta</taxon>
        <taxon>Magnoliopsida</taxon>
        <taxon>eudicotyledons</taxon>
        <taxon>Gunneridae</taxon>
        <taxon>Pentapetalae</taxon>
        <taxon>rosids</taxon>
        <taxon>malvids</taxon>
        <taxon>Brassicales</taxon>
        <taxon>Brassicaceae</taxon>
        <taxon>Camelineae</taxon>
        <taxon>Arabidopsis</taxon>
    </lineage>
</organism>
<evidence type="ECO:0000256" key="1">
    <source>
        <dbReference type="SAM" id="MobiDB-lite"/>
    </source>
</evidence>
<feature type="region of interest" description="Disordered" evidence="1">
    <location>
        <begin position="1"/>
        <end position="46"/>
    </location>
</feature>
<dbReference type="AlphaFoldDB" id="A0A8T1YLE2"/>
<protein>
    <submittedName>
        <fullName evidence="2">Uncharacterized protein</fullName>
    </submittedName>
</protein>
<name>A0A8T1YLE2_ARASU</name>
<feature type="region of interest" description="Disordered" evidence="1">
    <location>
        <begin position="58"/>
        <end position="81"/>
    </location>
</feature>
<keyword evidence="3" id="KW-1185">Reference proteome</keyword>
<dbReference type="EMBL" id="JAEFBJ010000012">
    <property type="protein sequence ID" value="KAG7547073.1"/>
    <property type="molecule type" value="Genomic_DNA"/>
</dbReference>
<dbReference type="Proteomes" id="UP000694251">
    <property type="component" value="Chromosome 12"/>
</dbReference>
<evidence type="ECO:0000313" key="2">
    <source>
        <dbReference type="EMBL" id="KAG7547073.1"/>
    </source>
</evidence>
<gene>
    <name evidence="2" type="ORF">ISN44_As12g023570</name>
</gene>
<comment type="caution">
    <text evidence="2">The sequence shown here is derived from an EMBL/GenBank/DDBJ whole genome shotgun (WGS) entry which is preliminary data.</text>
</comment>
<evidence type="ECO:0000313" key="3">
    <source>
        <dbReference type="Proteomes" id="UP000694251"/>
    </source>
</evidence>
<proteinExistence type="predicted"/>
<accession>A0A8T1YLE2</accession>